<dbReference type="InterPro" id="IPR017853">
    <property type="entry name" value="GH"/>
</dbReference>
<dbReference type="SUPFAM" id="SSF51445">
    <property type="entry name" value="(Trans)glycosidases"/>
    <property type="match status" value="1"/>
</dbReference>
<dbReference type="SUPFAM" id="SSF51011">
    <property type="entry name" value="Glycosyl hydrolase domain"/>
    <property type="match status" value="1"/>
</dbReference>
<organism evidence="6 7">
    <name type="scientific">Agreia bicolorata</name>
    <dbReference type="NCBI Taxonomy" id="110935"/>
    <lineage>
        <taxon>Bacteria</taxon>
        <taxon>Bacillati</taxon>
        <taxon>Actinomycetota</taxon>
        <taxon>Actinomycetes</taxon>
        <taxon>Micrococcales</taxon>
        <taxon>Microbacteriaceae</taxon>
        <taxon>Agreia</taxon>
    </lineage>
</organism>
<dbReference type="SMART" id="SM00642">
    <property type="entry name" value="Aamy"/>
    <property type="match status" value="1"/>
</dbReference>
<evidence type="ECO:0000256" key="1">
    <source>
        <dbReference type="ARBA" id="ARBA00008061"/>
    </source>
</evidence>
<dbReference type="InterPro" id="IPR011837">
    <property type="entry name" value="Glycogen_debranch_GlgX"/>
</dbReference>
<gene>
    <name evidence="6" type="ORF">SAMN06295879_3167</name>
</gene>
<dbReference type="AlphaFoldDB" id="A0A1T4YIF1"/>
<dbReference type="CDD" id="cd11326">
    <property type="entry name" value="AmyAc_Glg_debranch"/>
    <property type="match status" value="1"/>
</dbReference>
<dbReference type="RefSeq" id="WP_078715199.1">
    <property type="nucleotide sequence ID" value="NZ_FUYG01000009.1"/>
</dbReference>
<feature type="region of interest" description="Disordered" evidence="4">
    <location>
        <begin position="457"/>
        <end position="483"/>
    </location>
</feature>
<accession>A0A1T4YIF1</accession>
<dbReference type="Gene3D" id="3.20.20.80">
    <property type="entry name" value="Glycosidases"/>
    <property type="match status" value="1"/>
</dbReference>
<dbReference type="PANTHER" id="PTHR43002">
    <property type="entry name" value="GLYCOGEN DEBRANCHING ENZYME"/>
    <property type="match status" value="1"/>
</dbReference>
<reference evidence="7" key="1">
    <citation type="submission" date="2017-02" db="EMBL/GenBank/DDBJ databases">
        <authorList>
            <person name="Varghese N."/>
            <person name="Submissions S."/>
        </authorList>
    </citation>
    <scope>NUCLEOTIDE SEQUENCE [LARGE SCALE GENOMIC DNA]</scope>
    <source>
        <strain evidence="7">VKM Ac-2052</strain>
    </source>
</reference>
<keyword evidence="3" id="KW-0326">Glycosidase</keyword>
<dbReference type="InterPro" id="IPR044505">
    <property type="entry name" value="GlgX_Isoamylase_N_E_set"/>
</dbReference>
<dbReference type="GO" id="GO:0005980">
    <property type="term" value="P:glycogen catabolic process"/>
    <property type="evidence" value="ECO:0007669"/>
    <property type="project" value="InterPro"/>
</dbReference>
<dbReference type="CDD" id="cd02856">
    <property type="entry name" value="E_set_GDE_Isoamylase_N"/>
    <property type="match status" value="1"/>
</dbReference>
<proteinExistence type="inferred from homology"/>
<keyword evidence="2" id="KW-0378">Hydrolase</keyword>
<evidence type="ECO:0000256" key="2">
    <source>
        <dbReference type="ARBA" id="ARBA00022801"/>
    </source>
</evidence>
<evidence type="ECO:0000313" key="7">
    <source>
        <dbReference type="Proteomes" id="UP000189735"/>
    </source>
</evidence>
<dbReference type="Proteomes" id="UP000189735">
    <property type="component" value="Unassembled WGS sequence"/>
</dbReference>
<dbReference type="InterPro" id="IPR013780">
    <property type="entry name" value="Glyco_hydro_b"/>
</dbReference>
<evidence type="ECO:0000259" key="5">
    <source>
        <dbReference type="SMART" id="SM00642"/>
    </source>
</evidence>
<dbReference type="InterPro" id="IPR014756">
    <property type="entry name" value="Ig_E-set"/>
</dbReference>
<dbReference type="GO" id="GO:0004135">
    <property type="term" value="F:amylo-alpha-1,6-glucosidase activity"/>
    <property type="evidence" value="ECO:0007669"/>
    <property type="project" value="InterPro"/>
</dbReference>
<dbReference type="Gene3D" id="2.60.40.10">
    <property type="entry name" value="Immunoglobulins"/>
    <property type="match status" value="1"/>
</dbReference>
<dbReference type="SUPFAM" id="SSF81296">
    <property type="entry name" value="E set domains"/>
    <property type="match status" value="1"/>
</dbReference>
<dbReference type="EMBL" id="FUYG01000009">
    <property type="protein sequence ID" value="SKB01081.1"/>
    <property type="molecule type" value="Genomic_DNA"/>
</dbReference>
<dbReference type="Pfam" id="PF02922">
    <property type="entry name" value="CBM_48"/>
    <property type="match status" value="1"/>
</dbReference>
<feature type="domain" description="Glycosyl hydrolase family 13 catalytic" evidence="5">
    <location>
        <begin position="135"/>
        <end position="557"/>
    </location>
</feature>
<name>A0A1T4YIF1_9MICO</name>
<protein>
    <submittedName>
        <fullName evidence="6">Glycogen operon protein</fullName>
    </submittedName>
</protein>
<dbReference type="Gene3D" id="2.60.40.1180">
    <property type="entry name" value="Golgi alpha-mannosidase II"/>
    <property type="match status" value="1"/>
</dbReference>
<feature type="region of interest" description="Disordered" evidence="4">
    <location>
        <begin position="650"/>
        <end position="674"/>
    </location>
</feature>
<dbReference type="NCBIfam" id="TIGR02100">
    <property type="entry name" value="glgX_debranch"/>
    <property type="match status" value="1"/>
</dbReference>
<evidence type="ECO:0000313" key="6">
    <source>
        <dbReference type="EMBL" id="SKB01081.1"/>
    </source>
</evidence>
<comment type="similarity">
    <text evidence="1">Belongs to the glycosyl hydrolase 13 family.</text>
</comment>
<evidence type="ECO:0000256" key="3">
    <source>
        <dbReference type="ARBA" id="ARBA00023295"/>
    </source>
</evidence>
<feature type="compositionally biased region" description="Low complexity" evidence="4">
    <location>
        <begin position="657"/>
        <end position="668"/>
    </location>
</feature>
<evidence type="ECO:0000256" key="4">
    <source>
        <dbReference type="SAM" id="MobiDB-lite"/>
    </source>
</evidence>
<sequence length="682" mass="76396">MTAADPLANMGVRLTAHGGEIRVWSEHAEKVELCLFDDKDANWIYKTVDLTRDRHGVWFGRTRELVPGRRYNLRVAGPQGPTHRFDPTRLLLDPYGKGIQRLSSGSQRSVVVDESFDWAGVTKPNTPLDHSVIYEAHLKGLSELNPRIPEELRGTYAGLAHETTIGYLKNLGVTAVQLLPVQSFVSEQRLIKQGLRNYWGYNTLGFFSPHALYASKAAQAQGPSANLREFKGMVKLLHEAGIEVLMDVVYNHTAEEGPEGPTTSFRGIDNAGYYRQTSAGTYIDVTGCGNSINTATPAVSRMILDSLRFWANEVQVDGFRFDLAATLGRNADHYYDPQHPLLTQIVSDPLLQNVKMIAEPWDVGMGGWQTGNFPDGWSEWNDRYRDRMRKFWLRDIRSIREHGNPGDGVGMLATRLAGSSNTFAQHRGPLASINFITAHDGFTMADLTAYDSKHNVGNGESNRDGTDNNMSFNHGIEGPTSSRPIEASRRQAMRNLMGTLLLSAGVPLITAGDEFGRSQKGNNNAYCHDSELTWLSWDRRRWQKDHWKTTQHLLKLRRENPALRPVRFGIFGETTPSASQMDWYDADGRSMSVYDWNSAENRTLQYMAASTPEHEEFNRILLVIHGVEAPVTVTLPMHLGVVSYTELWNSGDDAPNPEEGPTYEPGTEIEMSPSSLRLFRAN</sequence>
<dbReference type="InterPro" id="IPR004193">
    <property type="entry name" value="Glyco_hydro_13_N"/>
</dbReference>
<dbReference type="InterPro" id="IPR006047">
    <property type="entry name" value="GH13_cat_dom"/>
</dbReference>
<dbReference type="InterPro" id="IPR013783">
    <property type="entry name" value="Ig-like_fold"/>
</dbReference>